<feature type="coiled-coil region" evidence="5">
    <location>
        <begin position="203"/>
        <end position="230"/>
    </location>
</feature>
<keyword evidence="4 6" id="KW-0472">Membrane</keyword>
<evidence type="ECO:0000256" key="6">
    <source>
        <dbReference type="SAM" id="Phobius"/>
    </source>
</evidence>
<proteinExistence type="predicted"/>
<keyword evidence="5" id="KW-0175">Coiled coil</keyword>
<evidence type="ECO:0000256" key="1">
    <source>
        <dbReference type="ARBA" id="ARBA00004141"/>
    </source>
</evidence>
<feature type="transmembrane region" description="Helical" evidence="6">
    <location>
        <begin position="147"/>
        <end position="165"/>
    </location>
</feature>
<feature type="domain" description="Integral membrane bound transporter" evidence="7">
    <location>
        <begin position="39"/>
        <end position="160"/>
    </location>
</feature>
<organism evidence="8 9">
    <name type="scientific">Bordetella genomosp. 10</name>
    <dbReference type="NCBI Taxonomy" id="1416804"/>
    <lineage>
        <taxon>Bacteria</taxon>
        <taxon>Pseudomonadati</taxon>
        <taxon>Pseudomonadota</taxon>
        <taxon>Betaproteobacteria</taxon>
        <taxon>Burkholderiales</taxon>
        <taxon>Alcaligenaceae</taxon>
        <taxon>Bordetella</taxon>
    </lineage>
</organism>
<feature type="transmembrane region" description="Helical" evidence="6">
    <location>
        <begin position="107"/>
        <end position="135"/>
    </location>
</feature>
<name>A0A261S426_9BORD</name>
<dbReference type="AlphaFoldDB" id="A0A261S426"/>
<comment type="caution">
    <text evidence="8">The sequence shown here is derived from an EMBL/GenBank/DDBJ whole genome shotgun (WGS) entry which is preliminary data.</text>
</comment>
<dbReference type="InterPro" id="IPR049453">
    <property type="entry name" value="Memb_transporter_dom"/>
</dbReference>
<keyword evidence="3 6" id="KW-1133">Transmembrane helix</keyword>
<keyword evidence="2 6" id="KW-0812">Transmembrane</keyword>
<keyword evidence="9" id="KW-1185">Reference proteome</keyword>
<accession>A0A261S426</accession>
<protein>
    <recommendedName>
        <fullName evidence="7">Integral membrane bound transporter domain-containing protein</fullName>
    </recommendedName>
</protein>
<reference evidence="9" key="1">
    <citation type="submission" date="2017-05" db="EMBL/GenBank/DDBJ databases">
        <title>Complete and WGS of Bordetella genogroups.</title>
        <authorList>
            <person name="Spilker T."/>
            <person name="Lipuma J."/>
        </authorList>
    </citation>
    <scope>NUCLEOTIDE SEQUENCE [LARGE SCALE GENOMIC DNA]</scope>
    <source>
        <strain evidence="9">AU16122</strain>
    </source>
</reference>
<feature type="transmembrane region" description="Helical" evidence="6">
    <location>
        <begin position="77"/>
        <end position="95"/>
    </location>
</feature>
<evidence type="ECO:0000256" key="3">
    <source>
        <dbReference type="ARBA" id="ARBA00022989"/>
    </source>
</evidence>
<evidence type="ECO:0000313" key="8">
    <source>
        <dbReference type="EMBL" id="OZI31911.1"/>
    </source>
</evidence>
<sequence>MHWLVRLRLAWRQITTTFPSRARLAARDALATALACAVAWLLAVRLWGHQHPTFALVSAVVCLAPGVPSHLKQARNLVIGCALGIVMGELMWQLPDTYPLVRMSVGMFFAILAGAVIGPTPVVPIQAGVSVALVLAMGPSTAGGTRLLDVLLGAAVGLLFSQVLFTSNPFKDIGRAASDFLLQIGNGLDRSLKACEARSGDAAEAALGRLQQAQESLAALRAAVAEAQVSKRWSLRGRLNAGRIAFVARRYDRHAVRAYAVALLLAESLSRAISHTNTAPPAAVTAYCQWLSDSCMALAKESAVVVLNDDDPRARWTALLSLRDRLPEGGFALGAARRAHMGPRPQSAAADASMPAPEWALVRDNAQQLEDALRALLGSRDA</sequence>
<feature type="transmembrane region" description="Helical" evidence="6">
    <location>
        <begin position="53"/>
        <end position="70"/>
    </location>
</feature>
<dbReference type="Pfam" id="PF13515">
    <property type="entry name" value="FUSC_2"/>
    <property type="match status" value="1"/>
</dbReference>
<gene>
    <name evidence="8" type="ORF">CAL29_29075</name>
</gene>
<dbReference type="Proteomes" id="UP000216020">
    <property type="component" value="Unassembled WGS sequence"/>
</dbReference>
<dbReference type="RefSeq" id="WP_094856316.1">
    <property type="nucleotide sequence ID" value="NZ_NEVM01000005.1"/>
</dbReference>
<comment type="subcellular location">
    <subcellularLocation>
        <location evidence="1">Membrane</location>
        <topology evidence="1">Multi-pass membrane protein</topology>
    </subcellularLocation>
</comment>
<evidence type="ECO:0000313" key="9">
    <source>
        <dbReference type="Proteomes" id="UP000216020"/>
    </source>
</evidence>
<feature type="transmembrane region" description="Helical" evidence="6">
    <location>
        <begin position="29"/>
        <end position="47"/>
    </location>
</feature>
<evidence type="ECO:0000256" key="4">
    <source>
        <dbReference type="ARBA" id="ARBA00023136"/>
    </source>
</evidence>
<dbReference type="EMBL" id="NEVM01000005">
    <property type="protein sequence ID" value="OZI31911.1"/>
    <property type="molecule type" value="Genomic_DNA"/>
</dbReference>
<evidence type="ECO:0000259" key="7">
    <source>
        <dbReference type="Pfam" id="PF13515"/>
    </source>
</evidence>
<dbReference type="GO" id="GO:0016020">
    <property type="term" value="C:membrane"/>
    <property type="evidence" value="ECO:0007669"/>
    <property type="project" value="UniProtKB-SubCell"/>
</dbReference>
<evidence type="ECO:0000256" key="2">
    <source>
        <dbReference type="ARBA" id="ARBA00022692"/>
    </source>
</evidence>
<evidence type="ECO:0000256" key="5">
    <source>
        <dbReference type="SAM" id="Coils"/>
    </source>
</evidence>
<dbReference type="OrthoDB" id="8791282at2"/>